<dbReference type="PANTHER" id="PTHR23334:SF20">
    <property type="entry name" value="BASIC LEUCINE ZIPPER 24"/>
    <property type="match status" value="1"/>
</dbReference>
<gene>
    <name evidence="3" type="ORF">JTE90_012416</name>
</gene>
<name>A0AAV6TW21_9ARAC</name>
<comment type="caution">
    <text evidence="3">The sequence shown here is derived from an EMBL/GenBank/DDBJ whole genome shotgun (WGS) entry which is preliminary data.</text>
</comment>
<dbReference type="Gene3D" id="1.20.5.170">
    <property type="match status" value="1"/>
</dbReference>
<dbReference type="GO" id="GO:0006351">
    <property type="term" value="P:DNA-templated transcription"/>
    <property type="evidence" value="ECO:0007669"/>
    <property type="project" value="InterPro"/>
</dbReference>
<sequence length="212" mass="23740">MYDFATEVPKRNSKLKTLDIKTIPDLCDLSTPEVSFDLQNYIAGQNQGLNNQTDNLLADLLDQQRLSPAYGFPMPQSAGFGSDRYGSEAGVKQEPASAPDTYGPGYGYSGLPQLPDTINSAGYSSASSYKDEKKKKNLDKASDEYKRRRERNNIAVRKSREKAKQRCKDTERRVTDLVSENDKLRKRVELLSKELSVLKNLLANVGVQQNPK</sequence>
<feature type="compositionally biased region" description="Basic and acidic residues" evidence="1">
    <location>
        <begin position="129"/>
        <end position="147"/>
    </location>
</feature>
<feature type="region of interest" description="Disordered" evidence="1">
    <location>
        <begin position="74"/>
        <end position="169"/>
    </location>
</feature>
<dbReference type="CDD" id="cd14693">
    <property type="entry name" value="bZIP_CEBP"/>
    <property type="match status" value="1"/>
</dbReference>
<evidence type="ECO:0000313" key="4">
    <source>
        <dbReference type="Proteomes" id="UP000827092"/>
    </source>
</evidence>
<evidence type="ECO:0000256" key="1">
    <source>
        <dbReference type="SAM" id="MobiDB-lite"/>
    </source>
</evidence>
<dbReference type="Pfam" id="PF07716">
    <property type="entry name" value="bZIP_2"/>
    <property type="match status" value="1"/>
</dbReference>
<organism evidence="3 4">
    <name type="scientific">Oedothorax gibbosus</name>
    <dbReference type="NCBI Taxonomy" id="931172"/>
    <lineage>
        <taxon>Eukaryota</taxon>
        <taxon>Metazoa</taxon>
        <taxon>Ecdysozoa</taxon>
        <taxon>Arthropoda</taxon>
        <taxon>Chelicerata</taxon>
        <taxon>Arachnida</taxon>
        <taxon>Araneae</taxon>
        <taxon>Araneomorphae</taxon>
        <taxon>Entelegynae</taxon>
        <taxon>Araneoidea</taxon>
        <taxon>Linyphiidae</taxon>
        <taxon>Erigoninae</taxon>
        <taxon>Oedothorax</taxon>
    </lineage>
</organism>
<evidence type="ECO:0000259" key="2">
    <source>
        <dbReference type="PROSITE" id="PS50217"/>
    </source>
</evidence>
<feature type="domain" description="BZIP" evidence="2">
    <location>
        <begin position="142"/>
        <end position="205"/>
    </location>
</feature>
<dbReference type="AlphaFoldDB" id="A0AAV6TW21"/>
<dbReference type="InterPro" id="IPR004827">
    <property type="entry name" value="bZIP"/>
</dbReference>
<dbReference type="SUPFAM" id="SSF57959">
    <property type="entry name" value="Leucine zipper domain"/>
    <property type="match status" value="1"/>
</dbReference>
<keyword evidence="4" id="KW-1185">Reference proteome</keyword>
<dbReference type="InterPro" id="IPR046347">
    <property type="entry name" value="bZIP_sf"/>
</dbReference>
<dbReference type="PANTHER" id="PTHR23334">
    <property type="entry name" value="CCAAT/ENHANCER BINDING PROTEIN"/>
    <property type="match status" value="1"/>
</dbReference>
<proteinExistence type="predicted"/>
<evidence type="ECO:0000313" key="3">
    <source>
        <dbReference type="EMBL" id="KAG8176265.1"/>
    </source>
</evidence>
<dbReference type="SMART" id="SM00338">
    <property type="entry name" value="BRLZ"/>
    <property type="match status" value="1"/>
</dbReference>
<dbReference type="PROSITE" id="PS50217">
    <property type="entry name" value="BZIP"/>
    <property type="match status" value="1"/>
</dbReference>
<protein>
    <recommendedName>
        <fullName evidence="2">BZIP domain-containing protein</fullName>
    </recommendedName>
</protein>
<dbReference type="GO" id="GO:0000981">
    <property type="term" value="F:DNA-binding transcription factor activity, RNA polymerase II-specific"/>
    <property type="evidence" value="ECO:0007669"/>
    <property type="project" value="TreeGrafter"/>
</dbReference>
<dbReference type="InterPro" id="IPR031106">
    <property type="entry name" value="C/EBP"/>
</dbReference>
<dbReference type="GO" id="GO:0000978">
    <property type="term" value="F:RNA polymerase II cis-regulatory region sequence-specific DNA binding"/>
    <property type="evidence" value="ECO:0007669"/>
    <property type="project" value="TreeGrafter"/>
</dbReference>
<reference evidence="3 4" key="1">
    <citation type="journal article" date="2022" name="Nat. Ecol. Evol.">
        <title>A masculinizing supergene underlies an exaggerated male reproductive morph in a spider.</title>
        <authorList>
            <person name="Hendrickx F."/>
            <person name="De Corte Z."/>
            <person name="Sonet G."/>
            <person name="Van Belleghem S.M."/>
            <person name="Kostlbacher S."/>
            <person name="Vangestel C."/>
        </authorList>
    </citation>
    <scope>NUCLEOTIDE SEQUENCE [LARGE SCALE GENOMIC DNA]</scope>
    <source>
        <strain evidence="3">W744_W776</strain>
    </source>
</reference>
<dbReference type="Proteomes" id="UP000827092">
    <property type="component" value="Unassembled WGS sequence"/>
</dbReference>
<accession>A0AAV6TW21</accession>
<dbReference type="EMBL" id="JAFNEN010000901">
    <property type="protein sequence ID" value="KAG8176265.1"/>
    <property type="molecule type" value="Genomic_DNA"/>
</dbReference>